<dbReference type="Proteomes" id="UP000253507">
    <property type="component" value="Unassembled WGS sequence"/>
</dbReference>
<sequence length="106" mass="12344">MITVVETWFLKAGLETQALKIMQEMDEIVGPGGHSDPGWIAHGRFLQSEEDPARVVMMYPWESRESHERITEAEEPLLRQFCVDYCAQPRVIEYFTELPVEVEHDH</sequence>
<evidence type="ECO:0000313" key="2">
    <source>
        <dbReference type="Proteomes" id="UP000253507"/>
    </source>
</evidence>
<dbReference type="Gene3D" id="3.30.70.100">
    <property type="match status" value="1"/>
</dbReference>
<dbReference type="EMBL" id="QOIM01000036">
    <property type="protein sequence ID" value="RCG17530.1"/>
    <property type="molecule type" value="Genomic_DNA"/>
</dbReference>
<name>A0A367EK17_9ACTN</name>
<proteinExistence type="predicted"/>
<keyword evidence="2" id="KW-1185">Reference proteome</keyword>
<gene>
    <name evidence="1" type="ORF">DQ392_16800</name>
</gene>
<evidence type="ECO:0000313" key="1">
    <source>
        <dbReference type="EMBL" id="RCG17530.1"/>
    </source>
</evidence>
<accession>A0A367EK17</accession>
<evidence type="ECO:0008006" key="3">
    <source>
        <dbReference type="Google" id="ProtNLM"/>
    </source>
</evidence>
<dbReference type="OrthoDB" id="4467784at2"/>
<dbReference type="InterPro" id="IPR011008">
    <property type="entry name" value="Dimeric_a/b-barrel"/>
</dbReference>
<reference evidence="1 2" key="1">
    <citation type="submission" date="2018-06" db="EMBL/GenBank/DDBJ databases">
        <title>Streptomyces reniochalinae sp. nov. and Streptomyces diacarnus sp. nov. from marine sponges.</title>
        <authorList>
            <person name="Li L."/>
        </authorList>
    </citation>
    <scope>NUCLEOTIDE SEQUENCE [LARGE SCALE GENOMIC DNA]</scope>
    <source>
        <strain evidence="1 2">LHW50302</strain>
    </source>
</reference>
<dbReference type="AlphaFoldDB" id="A0A367EK17"/>
<dbReference type="SUPFAM" id="SSF54909">
    <property type="entry name" value="Dimeric alpha+beta barrel"/>
    <property type="match status" value="1"/>
</dbReference>
<organism evidence="1 2">
    <name type="scientific">Streptomyces reniochalinae</name>
    <dbReference type="NCBI Taxonomy" id="2250578"/>
    <lineage>
        <taxon>Bacteria</taxon>
        <taxon>Bacillati</taxon>
        <taxon>Actinomycetota</taxon>
        <taxon>Actinomycetes</taxon>
        <taxon>Kitasatosporales</taxon>
        <taxon>Streptomycetaceae</taxon>
        <taxon>Streptomyces</taxon>
    </lineage>
</organism>
<dbReference type="RefSeq" id="WP_114016441.1">
    <property type="nucleotide sequence ID" value="NZ_QOIM01000036.1"/>
</dbReference>
<comment type="caution">
    <text evidence="1">The sequence shown here is derived from an EMBL/GenBank/DDBJ whole genome shotgun (WGS) entry which is preliminary data.</text>
</comment>
<protein>
    <recommendedName>
        <fullName evidence="3">ABM domain-containing protein</fullName>
    </recommendedName>
</protein>